<evidence type="ECO:0000313" key="3">
    <source>
        <dbReference type="Proteomes" id="UP000334990"/>
    </source>
</evidence>
<reference evidence="2 3" key="1">
    <citation type="submission" date="2019-10" db="EMBL/GenBank/DDBJ databases">
        <title>Whole genome shotgun sequence of Acrocarpospora corrugata NBRC 13972.</title>
        <authorList>
            <person name="Ichikawa N."/>
            <person name="Kimura A."/>
            <person name="Kitahashi Y."/>
            <person name="Komaki H."/>
            <person name="Oguchi A."/>
        </authorList>
    </citation>
    <scope>NUCLEOTIDE SEQUENCE [LARGE SCALE GENOMIC DNA]</scope>
    <source>
        <strain evidence="2 3">NBRC 13972</strain>
    </source>
</reference>
<dbReference type="InterPro" id="IPR047789">
    <property type="entry name" value="CU044_5270-like"/>
</dbReference>
<keyword evidence="1" id="KW-1133">Transmembrane helix</keyword>
<name>A0A5M3W0C5_9ACTN</name>
<evidence type="ECO:0000313" key="2">
    <source>
        <dbReference type="EMBL" id="GES00561.1"/>
    </source>
</evidence>
<proteinExistence type="predicted"/>
<dbReference type="AlphaFoldDB" id="A0A5M3W0C5"/>
<keyword evidence="1" id="KW-0472">Membrane</keyword>
<keyword evidence="3" id="KW-1185">Reference proteome</keyword>
<feature type="transmembrane region" description="Helical" evidence="1">
    <location>
        <begin position="61"/>
        <end position="79"/>
    </location>
</feature>
<organism evidence="2 3">
    <name type="scientific">Acrocarpospora corrugata</name>
    <dbReference type="NCBI Taxonomy" id="35763"/>
    <lineage>
        <taxon>Bacteria</taxon>
        <taxon>Bacillati</taxon>
        <taxon>Actinomycetota</taxon>
        <taxon>Actinomycetes</taxon>
        <taxon>Streptosporangiales</taxon>
        <taxon>Streptosporangiaceae</taxon>
        <taxon>Acrocarpospora</taxon>
    </lineage>
</organism>
<dbReference type="NCBIfam" id="NF038083">
    <property type="entry name" value="CU044_5270_fam"/>
    <property type="match status" value="1"/>
</dbReference>
<keyword evidence="1" id="KW-0812">Transmembrane</keyword>
<comment type="caution">
    <text evidence="2">The sequence shown here is derived from an EMBL/GenBank/DDBJ whole genome shotgun (WGS) entry which is preliminary data.</text>
</comment>
<sequence>MDDLRSLREWRAEIPEPGQEWIIPERRRLLTRMRGRRWALGRLPMTGAPGRRLLMTGLGRRLLVIGVLGTAAAVAVTVLRPQPPAPGPASTPSLIQLDAGAVLAQAAEVAGSRGSTQAPLPTQWHYTKTLDKQPNSDATETREGWLRYDGRQTADYGEDGRLIVSNLPPDPGDDDLSPQQYDARLRALPTDPRKLLAKVTGDRHWIDYPREEGVPRSTEPAAARAYRVIILYLSRYGTMPPRLEAAMFRALALIPGIRIEQGVRDAAGRSGLGVWLEGPGDLPSRQYDILAPDTYRYLGTQTVWLRDEYMFGESKPGFRKGSVWSTALMTSAIVNRPGQRD</sequence>
<evidence type="ECO:0000256" key="1">
    <source>
        <dbReference type="SAM" id="Phobius"/>
    </source>
</evidence>
<protein>
    <submittedName>
        <fullName evidence="2">Uncharacterized protein</fullName>
    </submittedName>
</protein>
<accession>A0A5M3W0C5</accession>
<dbReference type="EMBL" id="BLAD01000045">
    <property type="protein sequence ID" value="GES00561.1"/>
    <property type="molecule type" value="Genomic_DNA"/>
</dbReference>
<dbReference type="Proteomes" id="UP000334990">
    <property type="component" value="Unassembled WGS sequence"/>
</dbReference>
<dbReference type="RefSeq" id="WP_155336892.1">
    <property type="nucleotide sequence ID" value="NZ_BAAABN010000014.1"/>
</dbReference>
<gene>
    <name evidence="2" type="ORF">Acor_26250</name>
</gene>
<dbReference type="OrthoDB" id="3509545at2"/>